<dbReference type="InterPro" id="IPR036388">
    <property type="entry name" value="WH-like_DNA-bd_sf"/>
</dbReference>
<dbReference type="InterPro" id="IPR027417">
    <property type="entry name" value="P-loop_NTPase"/>
</dbReference>
<reference evidence="10" key="1">
    <citation type="submission" date="2023-05" db="EMBL/GenBank/DDBJ databases">
        <authorList>
            <person name="Huff M."/>
        </authorList>
    </citation>
    <scope>NUCLEOTIDE SEQUENCE</scope>
</reference>
<dbReference type="Gene3D" id="1.10.10.10">
    <property type="entry name" value="Winged helix-like DNA-binding domain superfamily/Winged helix DNA-binding domain"/>
    <property type="match status" value="1"/>
</dbReference>
<comment type="similarity">
    <text evidence="1">Belongs to the disease resistance NB-LRR family.</text>
</comment>
<evidence type="ECO:0000259" key="7">
    <source>
        <dbReference type="Pfam" id="PF00931"/>
    </source>
</evidence>
<evidence type="ECO:0000313" key="11">
    <source>
        <dbReference type="Proteomes" id="UP000834106"/>
    </source>
</evidence>
<dbReference type="InterPro" id="IPR057135">
    <property type="entry name" value="At4g27190-like_LRR"/>
</dbReference>
<dbReference type="InterPro" id="IPR050905">
    <property type="entry name" value="Plant_NBS-LRR"/>
</dbReference>
<evidence type="ECO:0000256" key="3">
    <source>
        <dbReference type="ARBA" id="ARBA00022737"/>
    </source>
</evidence>
<gene>
    <name evidence="10" type="ORF">FPE_LOCUS26975</name>
</gene>
<dbReference type="SUPFAM" id="SSF52058">
    <property type="entry name" value="L domain-like"/>
    <property type="match status" value="1"/>
</dbReference>
<dbReference type="InterPro" id="IPR055414">
    <property type="entry name" value="LRR_R13L4/SHOC2-like"/>
</dbReference>
<dbReference type="PANTHER" id="PTHR33463:SF198">
    <property type="entry name" value="RPP4C3"/>
    <property type="match status" value="1"/>
</dbReference>
<proteinExistence type="inferred from homology"/>
<feature type="domain" description="NB-ARC" evidence="7">
    <location>
        <begin position="137"/>
        <end position="298"/>
    </location>
</feature>
<dbReference type="Pfam" id="PF23247">
    <property type="entry name" value="LRR_RPS2"/>
    <property type="match status" value="2"/>
</dbReference>
<keyword evidence="4" id="KW-0547">Nucleotide-binding</keyword>
<evidence type="ECO:0000259" key="9">
    <source>
        <dbReference type="Pfam" id="PF23598"/>
    </source>
</evidence>
<dbReference type="InterPro" id="IPR032675">
    <property type="entry name" value="LRR_dom_sf"/>
</dbReference>
<dbReference type="Gene3D" id="3.40.50.300">
    <property type="entry name" value="P-loop containing nucleotide triphosphate hydrolases"/>
    <property type="match status" value="1"/>
</dbReference>
<dbReference type="GO" id="GO:0006952">
    <property type="term" value="P:defense response"/>
    <property type="evidence" value="ECO:0007669"/>
    <property type="project" value="UniProtKB-KW"/>
</dbReference>
<keyword evidence="11" id="KW-1185">Reference proteome</keyword>
<dbReference type="AlphaFoldDB" id="A0AAD2E9I1"/>
<dbReference type="PANTHER" id="PTHR33463">
    <property type="entry name" value="NB-ARC DOMAIN-CONTAINING PROTEIN-RELATED"/>
    <property type="match status" value="1"/>
</dbReference>
<dbReference type="GO" id="GO:0005524">
    <property type="term" value="F:ATP binding"/>
    <property type="evidence" value="ECO:0007669"/>
    <property type="project" value="UniProtKB-KW"/>
</dbReference>
<dbReference type="PRINTS" id="PR00364">
    <property type="entry name" value="DISEASERSIST"/>
</dbReference>
<keyword evidence="3" id="KW-0677">Repeat</keyword>
<dbReference type="Proteomes" id="UP000834106">
    <property type="component" value="Chromosome 17"/>
</dbReference>
<protein>
    <recommendedName>
        <fullName evidence="12">NB-ARC domain-containing protein</fullName>
    </recommendedName>
</protein>
<feature type="domain" description="Disease resistance protein At4g27190-like leucine-rich repeats" evidence="8">
    <location>
        <begin position="897"/>
        <end position="1021"/>
    </location>
</feature>
<keyword evidence="6" id="KW-0067">ATP-binding</keyword>
<dbReference type="Pfam" id="PF23598">
    <property type="entry name" value="LRR_14"/>
    <property type="match status" value="1"/>
</dbReference>
<evidence type="ECO:0000256" key="1">
    <source>
        <dbReference type="ARBA" id="ARBA00008894"/>
    </source>
</evidence>
<dbReference type="SUPFAM" id="SSF52540">
    <property type="entry name" value="P-loop containing nucleoside triphosphate hydrolases"/>
    <property type="match status" value="1"/>
</dbReference>
<feature type="domain" description="Disease resistance R13L4/SHOC-2-like LRR" evidence="9">
    <location>
        <begin position="506"/>
        <end position="695"/>
    </location>
</feature>
<evidence type="ECO:0000259" key="8">
    <source>
        <dbReference type="Pfam" id="PF23247"/>
    </source>
</evidence>
<evidence type="ECO:0000256" key="5">
    <source>
        <dbReference type="ARBA" id="ARBA00022821"/>
    </source>
</evidence>
<dbReference type="Pfam" id="PF00931">
    <property type="entry name" value="NB-ARC"/>
    <property type="match status" value="1"/>
</dbReference>
<feature type="domain" description="Disease resistance protein At4g27190-like leucine-rich repeats" evidence="8">
    <location>
        <begin position="776"/>
        <end position="841"/>
    </location>
</feature>
<keyword evidence="5" id="KW-0611">Plant defense</keyword>
<dbReference type="InterPro" id="IPR002182">
    <property type="entry name" value="NB-ARC"/>
</dbReference>
<keyword evidence="2" id="KW-0433">Leucine-rich repeat</keyword>
<evidence type="ECO:0000313" key="10">
    <source>
        <dbReference type="EMBL" id="CAI9779545.1"/>
    </source>
</evidence>
<evidence type="ECO:0008006" key="12">
    <source>
        <dbReference type="Google" id="ProtNLM"/>
    </source>
</evidence>
<evidence type="ECO:0000256" key="6">
    <source>
        <dbReference type="ARBA" id="ARBA00022840"/>
    </source>
</evidence>
<accession>A0AAD2E9I1</accession>
<dbReference type="InterPro" id="IPR042197">
    <property type="entry name" value="Apaf_helical"/>
</dbReference>
<name>A0AAD2E9I1_9LAMI</name>
<evidence type="ECO:0000256" key="2">
    <source>
        <dbReference type="ARBA" id="ARBA00022614"/>
    </source>
</evidence>
<evidence type="ECO:0000256" key="4">
    <source>
        <dbReference type="ARBA" id="ARBA00022741"/>
    </source>
</evidence>
<sequence>MFCYDSKIETLRDKVKYLEIEETEVRELVRQAKNNVLDIKSYVEEWLQNVDEIKKAADKIFQDAKNSEMQCLFFICPNLKTRFSLGKDATEKTAEVAKLLDEGKLFQNVAEPRQPVQIPYRNPGDFGAFETRISIKKDIMDALKDKDISIIGICGMGGVGKTTMAKEIANEAKVDKLFDEFPWADVSHEPDVTKIQDQIAEKLGLKIKDYTDKDERAELLRKRLGGDRSKSILLILDDVWEDTVLETIGVPSAGDDKGLKILLTSREKDACKRMKAQKIFDVNILNEKESWELFKEKAEISDDVTNVIKGIAEEVTRECRGLPLALVTVGRALSKKPEPTWKNALEELRNSRVANIKGLQKLVYSRIKLSYDYLESEEAKSLLLLCSLYPEDRWIHIEDLVRYAWGLELFKDTTTLITTIYKVNSIVDNLKSCYLLLSKKNEEWVKLHDVVRDVCLQIASKDKHAYMSKHIGLKEWPKHGNDESYSAISLTSNELNQLPSGLEYPNLKFLKVYCDEQSLNMSKEVFANMKELRVLDFSNMRIQIPSSIQLLTNLRTLCLDQCTLNTENSTIGNLKKLEVLSFWASALDHFPEDIAELSNLRSLDLRFKHSSSYCPLPHGILLQLKKLEELYLGVVEIRDEELEQRGYIIKEISSLTGLNTFQISTHDPQFLLQILQVLCIEKLERFHIELTDLEYAHENILKYYYFGRRLHIRGITYESMLSQPAIDSLMRKTGHLSIEMNMNGLEDHSQQVMERKNMLDEYGFEYLNGYHLIGAFDGLHEINLNGIPKMKHLFKGVIKPPSLYNLTFLTIKGYPSLKSLFSESVALGMVYLQSLHISDCKMLEEIVSMDMEQNEITQMLQFPKLQEITLEHLRNFKSFRCVSTVGMLNPLCKQVTLPNLELLNINRLGCTVTILDELRQIGSQKLRRLRMANLDDVSILFDFEYTKDDAEIRMLGQLTWLVVRSLPKLEHITRMVPKGICSFKNLTRLRVKECDNLRYLFSHSMANSLAALEYVLISECKAIEEIIGRQEEDKTSNNEIVEEGTTSRIVFPKLRCLRLLHLDRFRLLSSQNHELVLPSLDYLRIENCPATTKLCSRRLLSAPKLDKVWINREQSIDISNFLGF</sequence>
<organism evidence="10 11">
    <name type="scientific">Fraxinus pennsylvanica</name>
    <dbReference type="NCBI Taxonomy" id="56036"/>
    <lineage>
        <taxon>Eukaryota</taxon>
        <taxon>Viridiplantae</taxon>
        <taxon>Streptophyta</taxon>
        <taxon>Embryophyta</taxon>
        <taxon>Tracheophyta</taxon>
        <taxon>Spermatophyta</taxon>
        <taxon>Magnoliopsida</taxon>
        <taxon>eudicotyledons</taxon>
        <taxon>Gunneridae</taxon>
        <taxon>Pentapetalae</taxon>
        <taxon>asterids</taxon>
        <taxon>lamiids</taxon>
        <taxon>Lamiales</taxon>
        <taxon>Oleaceae</taxon>
        <taxon>Oleeae</taxon>
        <taxon>Fraxinus</taxon>
    </lineage>
</organism>
<dbReference type="EMBL" id="OU503052">
    <property type="protein sequence ID" value="CAI9779545.1"/>
    <property type="molecule type" value="Genomic_DNA"/>
</dbReference>
<dbReference type="Gene3D" id="3.80.10.10">
    <property type="entry name" value="Ribonuclease Inhibitor"/>
    <property type="match status" value="2"/>
</dbReference>
<dbReference type="GO" id="GO:0043531">
    <property type="term" value="F:ADP binding"/>
    <property type="evidence" value="ECO:0007669"/>
    <property type="project" value="InterPro"/>
</dbReference>
<dbReference type="FunFam" id="1.10.8.430:FF:000003">
    <property type="entry name" value="Probable disease resistance protein At5g66910"/>
    <property type="match status" value="1"/>
</dbReference>
<dbReference type="FunFam" id="3.40.50.300:FF:001091">
    <property type="entry name" value="Probable disease resistance protein At1g61300"/>
    <property type="match status" value="1"/>
</dbReference>
<dbReference type="Gene3D" id="1.10.8.430">
    <property type="entry name" value="Helical domain of apoptotic protease-activating factors"/>
    <property type="match status" value="1"/>
</dbReference>